<protein>
    <submittedName>
        <fullName evidence="2">Cytochrome D1 heme domain-containing protein</fullName>
    </submittedName>
</protein>
<gene>
    <name evidence="2" type="ORF">SAMN05192579_108121</name>
</gene>
<evidence type="ECO:0000313" key="3">
    <source>
        <dbReference type="Proteomes" id="UP000198725"/>
    </source>
</evidence>
<reference evidence="3" key="1">
    <citation type="submission" date="2016-10" db="EMBL/GenBank/DDBJ databases">
        <authorList>
            <person name="Varghese N."/>
            <person name="Submissions S."/>
        </authorList>
    </citation>
    <scope>NUCLEOTIDE SEQUENCE [LARGE SCALE GENOMIC DNA]</scope>
    <source>
        <strain evidence="3">MO64</strain>
    </source>
</reference>
<accession>A0A1I4DAR3</accession>
<dbReference type="Proteomes" id="UP000198725">
    <property type="component" value="Unassembled WGS sequence"/>
</dbReference>
<feature type="chain" id="PRO_5011578338" evidence="1">
    <location>
        <begin position="35"/>
        <end position="333"/>
    </location>
</feature>
<name>A0A1I4DAR3_9GAMM</name>
<dbReference type="InterPro" id="IPR015943">
    <property type="entry name" value="WD40/YVTN_repeat-like_dom_sf"/>
</dbReference>
<keyword evidence="1" id="KW-0732">Signal</keyword>
<dbReference type="InterPro" id="IPR011048">
    <property type="entry name" value="Haem_d1_sf"/>
</dbReference>
<proteinExistence type="predicted"/>
<dbReference type="InterPro" id="IPR051200">
    <property type="entry name" value="Host-pathogen_enzymatic-act"/>
</dbReference>
<dbReference type="AlphaFoldDB" id="A0A1I4DAR3"/>
<organism evidence="2 3">
    <name type="scientific">Rhodanobacter glycinis</name>
    <dbReference type="NCBI Taxonomy" id="582702"/>
    <lineage>
        <taxon>Bacteria</taxon>
        <taxon>Pseudomonadati</taxon>
        <taxon>Pseudomonadota</taxon>
        <taxon>Gammaproteobacteria</taxon>
        <taxon>Lysobacterales</taxon>
        <taxon>Rhodanobacteraceae</taxon>
        <taxon>Rhodanobacter</taxon>
    </lineage>
</organism>
<dbReference type="RefSeq" id="WP_245735015.1">
    <property type="nucleotide sequence ID" value="NZ_FOSR01000008.1"/>
</dbReference>
<keyword evidence="3" id="KW-1185">Reference proteome</keyword>
<dbReference type="Pfam" id="PF02239">
    <property type="entry name" value="Cytochrom_D1"/>
    <property type="match status" value="1"/>
</dbReference>
<dbReference type="PANTHER" id="PTHR47197:SF3">
    <property type="entry name" value="DIHYDRO-HEME D1 DEHYDROGENASE"/>
    <property type="match status" value="1"/>
</dbReference>
<dbReference type="EMBL" id="FOSR01000008">
    <property type="protein sequence ID" value="SFK89216.1"/>
    <property type="molecule type" value="Genomic_DNA"/>
</dbReference>
<sequence>MSLSNNLTTGGLRRTLACCAVTLVLGGGIAGARAAEPESLFPAPVYVTLQAGNAVENMPSGKTWGDVASAHYDAISRDGKYLLASSKDRPEAYMLDAHSGKKLATYDIGPTPQGVAISPDGRWGMAVSAGNGTVAVIDMATRKLVKSIAVGKVPHNIRFIADSKLAYVTLQGGTGVAVVDMQSLKKIDEIPVPGIHGPHNLDLSADEKTLWVRDLVGKVAVVDIPSRKELAVIPVGLGHAGIDVIPGGRYVFTGAIADHVVDVIDPTTFKVVKRIDVGQGPHGVRASRDGRWVYVGVTGTDKVAVIDSRSLDVVKQISTDGKLPFWLTVVGND</sequence>
<feature type="signal peptide" evidence="1">
    <location>
        <begin position="1"/>
        <end position="34"/>
    </location>
</feature>
<dbReference type="SUPFAM" id="SSF51004">
    <property type="entry name" value="C-terminal (heme d1) domain of cytochrome cd1-nitrite reductase"/>
    <property type="match status" value="1"/>
</dbReference>
<dbReference type="Gene3D" id="2.130.10.10">
    <property type="entry name" value="YVTN repeat-like/Quinoprotein amine dehydrogenase"/>
    <property type="match status" value="2"/>
</dbReference>
<dbReference type="PANTHER" id="PTHR47197">
    <property type="entry name" value="PROTEIN NIRF"/>
    <property type="match status" value="1"/>
</dbReference>
<evidence type="ECO:0000313" key="2">
    <source>
        <dbReference type="EMBL" id="SFK89216.1"/>
    </source>
</evidence>
<evidence type="ECO:0000256" key="1">
    <source>
        <dbReference type="SAM" id="SignalP"/>
    </source>
</evidence>